<dbReference type="Proteomes" id="UP001424741">
    <property type="component" value="Unassembled WGS sequence"/>
</dbReference>
<dbReference type="EMBL" id="BAABRL010000001">
    <property type="protein sequence ID" value="GAA5493889.1"/>
    <property type="molecule type" value="Genomic_DNA"/>
</dbReference>
<accession>A0ABP9UTS7</accession>
<dbReference type="CDD" id="cd00565">
    <property type="entry name" value="Ubl_ThiS"/>
    <property type="match status" value="1"/>
</dbReference>
<evidence type="ECO:0000313" key="1">
    <source>
        <dbReference type="EMBL" id="GAA5493889.1"/>
    </source>
</evidence>
<dbReference type="InterPro" id="IPR010035">
    <property type="entry name" value="Thi_S"/>
</dbReference>
<gene>
    <name evidence="1" type="ORF">Rhal01_00041</name>
</gene>
<reference evidence="1 2" key="1">
    <citation type="submission" date="2024-02" db="EMBL/GenBank/DDBJ databases">
        <title>Rubritalea halochordaticola NBRC 107102.</title>
        <authorList>
            <person name="Ichikawa N."/>
            <person name="Katano-Makiyama Y."/>
            <person name="Hidaka K."/>
        </authorList>
    </citation>
    <scope>NUCLEOTIDE SEQUENCE [LARGE SCALE GENOMIC DNA]</scope>
    <source>
        <strain evidence="1 2">NBRC 107102</strain>
    </source>
</reference>
<dbReference type="PANTHER" id="PTHR34472:SF1">
    <property type="entry name" value="SULFUR CARRIER PROTEIN THIS"/>
    <property type="match status" value="1"/>
</dbReference>
<organism evidence="1 2">
    <name type="scientific">Rubritalea halochordaticola</name>
    <dbReference type="NCBI Taxonomy" id="714537"/>
    <lineage>
        <taxon>Bacteria</taxon>
        <taxon>Pseudomonadati</taxon>
        <taxon>Verrucomicrobiota</taxon>
        <taxon>Verrucomicrobiia</taxon>
        <taxon>Verrucomicrobiales</taxon>
        <taxon>Rubritaleaceae</taxon>
        <taxon>Rubritalea</taxon>
    </lineage>
</organism>
<comment type="caution">
    <text evidence="1">The sequence shown here is derived from an EMBL/GenBank/DDBJ whole genome shotgun (WGS) entry which is preliminary data.</text>
</comment>
<name>A0ABP9UTS7_9BACT</name>
<evidence type="ECO:0000313" key="2">
    <source>
        <dbReference type="Proteomes" id="UP001424741"/>
    </source>
</evidence>
<dbReference type="InterPro" id="IPR012675">
    <property type="entry name" value="Beta-grasp_dom_sf"/>
</dbReference>
<protein>
    <recommendedName>
        <fullName evidence="3">Thiamine biosynthesis protein ThiS</fullName>
    </recommendedName>
</protein>
<dbReference type="Pfam" id="PF02597">
    <property type="entry name" value="ThiS"/>
    <property type="match status" value="1"/>
</dbReference>
<dbReference type="SUPFAM" id="SSF54285">
    <property type="entry name" value="MoaD/ThiS"/>
    <property type="match status" value="1"/>
</dbReference>
<sequence>MSITLNGKPHSLDSASTISELLKSLGLEGKPVVVEHNHTALFPRDYDSTLLADNDQVEIITIAAGG</sequence>
<dbReference type="RefSeq" id="WP_346186968.1">
    <property type="nucleotide sequence ID" value="NZ_BAABRL010000001.1"/>
</dbReference>
<keyword evidence="2" id="KW-1185">Reference proteome</keyword>
<dbReference type="PANTHER" id="PTHR34472">
    <property type="entry name" value="SULFUR CARRIER PROTEIN THIS"/>
    <property type="match status" value="1"/>
</dbReference>
<dbReference type="NCBIfam" id="TIGR01683">
    <property type="entry name" value="thiS"/>
    <property type="match status" value="1"/>
</dbReference>
<proteinExistence type="predicted"/>
<dbReference type="Gene3D" id="3.10.20.30">
    <property type="match status" value="1"/>
</dbReference>
<dbReference type="InterPro" id="IPR003749">
    <property type="entry name" value="ThiS/MoaD-like"/>
</dbReference>
<dbReference type="InterPro" id="IPR016155">
    <property type="entry name" value="Mopterin_synth/thiamin_S_b"/>
</dbReference>
<evidence type="ECO:0008006" key="3">
    <source>
        <dbReference type="Google" id="ProtNLM"/>
    </source>
</evidence>